<evidence type="ECO:0000313" key="15">
    <source>
        <dbReference type="EMBL" id="GCE01344.1"/>
    </source>
</evidence>
<dbReference type="Proteomes" id="UP000286931">
    <property type="component" value="Unassembled WGS sequence"/>
</dbReference>
<evidence type="ECO:0000256" key="10">
    <source>
        <dbReference type="ARBA" id="ARBA00048109"/>
    </source>
</evidence>
<evidence type="ECO:0000256" key="2">
    <source>
        <dbReference type="ARBA" id="ARBA00005189"/>
    </source>
</evidence>
<evidence type="ECO:0000259" key="14">
    <source>
        <dbReference type="Pfam" id="PF06974"/>
    </source>
</evidence>
<dbReference type="Pfam" id="PF06974">
    <property type="entry name" value="WS_DGAT_C"/>
    <property type="match status" value="1"/>
</dbReference>
<evidence type="ECO:0000256" key="11">
    <source>
        <dbReference type="RuleBase" id="RU361241"/>
    </source>
</evidence>
<dbReference type="EMBL" id="BIFH01000048">
    <property type="protein sequence ID" value="GCE01344.1"/>
    <property type="molecule type" value="Genomic_DNA"/>
</dbReference>
<comment type="pathway">
    <text evidence="2">Lipid metabolism.</text>
</comment>
<dbReference type="GO" id="GO:0004144">
    <property type="term" value="F:diacylglycerol O-acyltransferase activity"/>
    <property type="evidence" value="ECO:0007669"/>
    <property type="project" value="UniProtKB-EC"/>
</dbReference>
<dbReference type="InterPro" id="IPR014292">
    <property type="entry name" value="Acyl_transf_WS/DGAT"/>
</dbReference>
<feature type="domain" description="O-acyltransferase WSD1 C-terminal" evidence="14">
    <location>
        <begin position="491"/>
        <end position="635"/>
    </location>
</feature>
<dbReference type="InterPro" id="IPR023213">
    <property type="entry name" value="CAT-like_dom_sf"/>
</dbReference>
<protein>
    <recommendedName>
        <fullName evidence="4 11">Diacylglycerol O-acyltransferase</fullName>
        <ecNumber evidence="4 11">2.3.1.20</ecNumber>
    </recommendedName>
</protein>
<keyword evidence="16" id="KW-1185">Reference proteome</keyword>
<evidence type="ECO:0000256" key="5">
    <source>
        <dbReference type="ARBA" id="ARBA00022516"/>
    </source>
</evidence>
<evidence type="ECO:0000256" key="1">
    <source>
        <dbReference type="ARBA" id="ARBA00004771"/>
    </source>
</evidence>
<evidence type="ECO:0000313" key="16">
    <source>
        <dbReference type="Proteomes" id="UP000286931"/>
    </source>
</evidence>
<evidence type="ECO:0000256" key="4">
    <source>
        <dbReference type="ARBA" id="ARBA00013244"/>
    </source>
</evidence>
<organism evidence="15 16">
    <name type="scientific">Embleya hyalina</name>
    <dbReference type="NCBI Taxonomy" id="516124"/>
    <lineage>
        <taxon>Bacteria</taxon>
        <taxon>Bacillati</taxon>
        <taxon>Actinomycetota</taxon>
        <taxon>Actinomycetes</taxon>
        <taxon>Kitasatosporales</taxon>
        <taxon>Streptomycetaceae</taxon>
        <taxon>Embleya</taxon>
    </lineage>
</organism>
<dbReference type="InterPro" id="IPR004255">
    <property type="entry name" value="O-acyltransferase_WSD1_N"/>
</dbReference>
<dbReference type="PANTHER" id="PTHR31650">
    <property type="entry name" value="O-ACYLTRANSFERASE (WSD1-LIKE) FAMILY PROTEIN"/>
    <property type="match status" value="1"/>
</dbReference>
<evidence type="ECO:0000256" key="9">
    <source>
        <dbReference type="ARBA" id="ARBA00023315"/>
    </source>
</evidence>
<evidence type="ECO:0000259" key="13">
    <source>
        <dbReference type="Pfam" id="PF03007"/>
    </source>
</evidence>
<dbReference type="Pfam" id="PF03007">
    <property type="entry name" value="WS_DGAT_cat"/>
    <property type="match status" value="1"/>
</dbReference>
<keyword evidence="5 11" id="KW-0444">Lipid biosynthesis</keyword>
<dbReference type="InterPro" id="IPR045034">
    <property type="entry name" value="O-acyltransferase_WSD1-like"/>
</dbReference>
<feature type="domain" description="O-acyltransferase WSD1-like N-terminal" evidence="13">
    <location>
        <begin position="177"/>
        <end position="448"/>
    </location>
</feature>
<evidence type="ECO:0000256" key="7">
    <source>
        <dbReference type="ARBA" id="ARBA00022798"/>
    </source>
</evidence>
<dbReference type="Gene3D" id="3.30.559.10">
    <property type="entry name" value="Chloramphenicol acetyltransferase-like domain"/>
    <property type="match status" value="1"/>
</dbReference>
<dbReference type="GO" id="GO:0001666">
    <property type="term" value="P:response to hypoxia"/>
    <property type="evidence" value="ECO:0007669"/>
    <property type="project" value="TreeGrafter"/>
</dbReference>
<dbReference type="NCBIfam" id="TIGR02946">
    <property type="entry name" value="acyl_WS_DGAT"/>
    <property type="match status" value="1"/>
</dbReference>
<dbReference type="GO" id="GO:0019432">
    <property type="term" value="P:triglyceride biosynthetic process"/>
    <property type="evidence" value="ECO:0007669"/>
    <property type="project" value="UniProtKB-UniPathway"/>
</dbReference>
<name>A0A401Z3A8_9ACTN</name>
<accession>A0A401Z3A8</accession>
<reference evidence="15 16" key="1">
    <citation type="submission" date="2018-12" db="EMBL/GenBank/DDBJ databases">
        <title>Draft genome sequence of Embleya hyalina NBRC 13850T.</title>
        <authorList>
            <person name="Komaki H."/>
            <person name="Hosoyama A."/>
            <person name="Kimura A."/>
            <person name="Ichikawa N."/>
            <person name="Tamura T."/>
        </authorList>
    </citation>
    <scope>NUCLEOTIDE SEQUENCE [LARGE SCALE GENOMIC DNA]</scope>
    <source>
        <strain evidence="15 16">NBRC 13850</strain>
    </source>
</reference>
<gene>
    <name evidence="15" type="ORF">EHYA_09110</name>
</gene>
<feature type="compositionally biased region" description="Pro residues" evidence="12">
    <location>
        <begin position="133"/>
        <end position="148"/>
    </location>
</feature>
<dbReference type="GO" id="GO:0071731">
    <property type="term" value="P:response to nitric oxide"/>
    <property type="evidence" value="ECO:0007669"/>
    <property type="project" value="TreeGrafter"/>
</dbReference>
<keyword evidence="6 11" id="KW-0808">Transferase</keyword>
<feature type="region of interest" description="Disordered" evidence="12">
    <location>
        <begin position="133"/>
        <end position="153"/>
    </location>
</feature>
<dbReference type="PANTHER" id="PTHR31650:SF1">
    <property type="entry name" value="WAX ESTER SYNTHASE_DIACYLGLYCEROL ACYLTRANSFERASE 4-RELATED"/>
    <property type="match status" value="1"/>
</dbReference>
<comment type="similarity">
    <text evidence="3 11">Belongs to the long-chain O-acyltransferase family.</text>
</comment>
<evidence type="ECO:0000256" key="8">
    <source>
        <dbReference type="ARBA" id="ARBA00023098"/>
    </source>
</evidence>
<evidence type="ECO:0000256" key="6">
    <source>
        <dbReference type="ARBA" id="ARBA00022679"/>
    </source>
</evidence>
<dbReference type="InterPro" id="IPR009721">
    <property type="entry name" value="O-acyltransferase_WSD1_C"/>
</dbReference>
<feature type="compositionally biased region" description="Pro residues" evidence="12">
    <location>
        <begin position="7"/>
        <end position="22"/>
    </location>
</feature>
<dbReference type="SUPFAM" id="SSF52777">
    <property type="entry name" value="CoA-dependent acyltransferases"/>
    <property type="match status" value="1"/>
</dbReference>
<evidence type="ECO:0000256" key="12">
    <source>
        <dbReference type="SAM" id="MobiDB-lite"/>
    </source>
</evidence>
<keyword evidence="8 11" id="KW-0443">Lipid metabolism</keyword>
<feature type="region of interest" description="Disordered" evidence="12">
    <location>
        <begin position="79"/>
        <end position="98"/>
    </location>
</feature>
<dbReference type="GO" id="GO:0051701">
    <property type="term" value="P:biological process involved in interaction with host"/>
    <property type="evidence" value="ECO:0007669"/>
    <property type="project" value="TreeGrafter"/>
</dbReference>
<sequence length="643" mass="69104">MPEPPDEPVPAEPPLDPVLLLPPVPAESPAGVPGAFVGAGVFVEAAGGDGGDEDAGAEGVGEPDAAAVAVADPPALCEGFGEPDLPPPSPSHPADARANTTANAGAITPARRADPNFGMAVPDVPICEFPPRYVPPGLQPPSPSPSPRPGSRHRFPRFVGYLDRASERTYGAWMDRLSALDAGFYFVEDENVPMHVGSVLIFDGPAPSYGDVIRLFVSKLPDVPRYRQRVRTLPLHLGRPVWVDDEHFQILYHVRHTAVPAPGGADQVRNLAGRLFAQRLDLSKPLWEVWLVEGLADGRWAIISKVHHCLIDGIAGTDLLQILLDWRKDPEPPGAGESADLDPWLPEPAPSTADLIVDGLRDAVATPIKHLAAVPALAREMRSGSELTDILRALARSLPGTANRLLETSAGSLNGPIGPHRRWVWADAEITEIKRIRKEFGGTVNDVILTAITRGFRDLLAGRGELTADQVVRSLVPVSVRAPRERRTLNNRLSAILVNLPVGEDDPAARLRSVREQMDDLKRSRQAAGADVLTNLGNFAAPTLLALGSRTALRFPQRFLQTLTTNVPGPRVPLYMLGRPLRELYPYVPIAGSMRVGVGVFSYLDHVTFGVTADFDAVPDAQVLADGIRAGFDELLEAADDSP</sequence>
<comment type="caution">
    <text evidence="15">The sequence shown here is derived from an EMBL/GenBank/DDBJ whole genome shotgun (WGS) entry which is preliminary data.</text>
</comment>
<dbReference type="UniPathway" id="UPA00282"/>
<comment type="catalytic activity">
    <reaction evidence="10 11">
        <text>an acyl-CoA + a 1,2-diacyl-sn-glycerol = a triacyl-sn-glycerol + CoA</text>
        <dbReference type="Rhea" id="RHEA:10868"/>
        <dbReference type="ChEBI" id="CHEBI:17815"/>
        <dbReference type="ChEBI" id="CHEBI:57287"/>
        <dbReference type="ChEBI" id="CHEBI:58342"/>
        <dbReference type="ChEBI" id="CHEBI:64615"/>
        <dbReference type="EC" id="2.3.1.20"/>
    </reaction>
</comment>
<comment type="pathway">
    <text evidence="1 11">Glycerolipid metabolism; triacylglycerol biosynthesis.</text>
</comment>
<proteinExistence type="inferred from homology"/>
<dbReference type="GO" id="GO:0005886">
    <property type="term" value="C:plasma membrane"/>
    <property type="evidence" value="ECO:0007669"/>
    <property type="project" value="TreeGrafter"/>
</dbReference>
<dbReference type="EC" id="2.3.1.20" evidence="4 11"/>
<dbReference type="AlphaFoldDB" id="A0A401Z3A8"/>
<evidence type="ECO:0000256" key="3">
    <source>
        <dbReference type="ARBA" id="ARBA00009587"/>
    </source>
</evidence>
<keyword evidence="7 11" id="KW-0319">Glycerol metabolism</keyword>
<feature type="region of interest" description="Disordered" evidence="12">
    <location>
        <begin position="1"/>
        <end position="22"/>
    </location>
</feature>
<keyword evidence="9 11" id="KW-0012">Acyltransferase</keyword>
<dbReference type="GO" id="GO:0006071">
    <property type="term" value="P:glycerol metabolic process"/>
    <property type="evidence" value="ECO:0007669"/>
    <property type="project" value="UniProtKB-KW"/>
</dbReference>